<name>A0A7S3U2C7_9SPIT</name>
<dbReference type="InterPro" id="IPR036390">
    <property type="entry name" value="WH_DNA-bd_sf"/>
</dbReference>
<reference evidence="9" key="1">
    <citation type="submission" date="2021-01" db="EMBL/GenBank/DDBJ databases">
        <authorList>
            <person name="Corre E."/>
            <person name="Pelletier E."/>
            <person name="Niang G."/>
            <person name="Scheremetjew M."/>
            <person name="Finn R."/>
            <person name="Kale V."/>
            <person name="Holt S."/>
            <person name="Cochrane G."/>
            <person name="Meng A."/>
            <person name="Brown T."/>
            <person name="Cohen L."/>
        </authorList>
    </citation>
    <scope>NUCLEOTIDE SEQUENCE</scope>
    <source>
        <strain evidence="9">SPMC142</strain>
    </source>
</reference>
<evidence type="ECO:0000259" key="8">
    <source>
        <dbReference type="PROSITE" id="PS50250"/>
    </source>
</evidence>
<keyword evidence="6" id="KW-0736">Signalosome</keyword>
<evidence type="ECO:0000256" key="4">
    <source>
        <dbReference type="ARBA" id="ARBA00014878"/>
    </source>
</evidence>
<evidence type="ECO:0000256" key="3">
    <source>
        <dbReference type="ARBA" id="ARBA00007084"/>
    </source>
</evidence>
<dbReference type="PANTHER" id="PTHR10758:SF1">
    <property type="entry name" value="COP9 SIGNALOSOME COMPLEX SUBUNIT 3"/>
    <property type="match status" value="1"/>
</dbReference>
<dbReference type="GO" id="GO:0005737">
    <property type="term" value="C:cytoplasm"/>
    <property type="evidence" value="ECO:0007669"/>
    <property type="project" value="UniProtKB-SubCell"/>
</dbReference>
<dbReference type="AlphaFoldDB" id="A0A7S3U2C7"/>
<dbReference type="InterPro" id="IPR036388">
    <property type="entry name" value="WH-like_DNA-bd_sf"/>
</dbReference>
<evidence type="ECO:0000256" key="7">
    <source>
        <dbReference type="ARBA" id="ARBA00023242"/>
    </source>
</evidence>
<keyword evidence="5" id="KW-0963">Cytoplasm</keyword>
<dbReference type="Gene3D" id="1.10.10.10">
    <property type="entry name" value="Winged helix-like DNA-binding domain superfamily/Winged helix DNA-binding domain"/>
    <property type="match status" value="1"/>
</dbReference>
<evidence type="ECO:0000256" key="1">
    <source>
        <dbReference type="ARBA" id="ARBA00004123"/>
    </source>
</evidence>
<dbReference type="SMART" id="SM00088">
    <property type="entry name" value="PINT"/>
    <property type="match status" value="1"/>
</dbReference>
<dbReference type="PANTHER" id="PTHR10758">
    <property type="entry name" value="26S PROTEASOME NON-ATPASE REGULATORY SUBUNIT 3/COP9 SIGNALOSOME COMPLEX SUBUNIT 3"/>
    <property type="match status" value="1"/>
</dbReference>
<dbReference type="Pfam" id="PF01399">
    <property type="entry name" value="PCI"/>
    <property type="match status" value="1"/>
</dbReference>
<evidence type="ECO:0000256" key="6">
    <source>
        <dbReference type="ARBA" id="ARBA00022790"/>
    </source>
</evidence>
<evidence type="ECO:0000256" key="5">
    <source>
        <dbReference type="ARBA" id="ARBA00022490"/>
    </source>
</evidence>
<comment type="subcellular location">
    <subcellularLocation>
        <location evidence="2">Cytoplasm</location>
    </subcellularLocation>
    <subcellularLocation>
        <location evidence="1">Nucleus</location>
    </subcellularLocation>
</comment>
<evidence type="ECO:0000313" key="9">
    <source>
        <dbReference type="EMBL" id="CAE0601073.1"/>
    </source>
</evidence>
<dbReference type="SUPFAM" id="SSF46785">
    <property type="entry name" value="Winged helix' DNA-binding domain"/>
    <property type="match status" value="1"/>
</dbReference>
<dbReference type="PROSITE" id="PS50250">
    <property type="entry name" value="PCI"/>
    <property type="match status" value="1"/>
</dbReference>
<dbReference type="Pfam" id="PF22788">
    <property type="entry name" value="COP9_hel_rpt"/>
    <property type="match status" value="1"/>
</dbReference>
<organism evidence="9">
    <name type="scientific">Strombidinopsis acuminata</name>
    <dbReference type="NCBI Taxonomy" id="141414"/>
    <lineage>
        <taxon>Eukaryota</taxon>
        <taxon>Sar</taxon>
        <taxon>Alveolata</taxon>
        <taxon>Ciliophora</taxon>
        <taxon>Intramacronucleata</taxon>
        <taxon>Spirotrichea</taxon>
        <taxon>Choreotrichia</taxon>
        <taxon>Choreotrichida</taxon>
        <taxon>Strombidinopsidae</taxon>
        <taxon>Strombidinopsis</taxon>
    </lineage>
</organism>
<dbReference type="GO" id="GO:0008180">
    <property type="term" value="C:COP9 signalosome"/>
    <property type="evidence" value="ECO:0007669"/>
    <property type="project" value="UniProtKB-KW"/>
</dbReference>
<protein>
    <recommendedName>
        <fullName evidence="4">COP9 signalosome complex subunit 3</fullName>
    </recommendedName>
</protein>
<keyword evidence="7" id="KW-0539">Nucleus</keyword>
<dbReference type="EMBL" id="HBIQ01105635">
    <property type="protein sequence ID" value="CAE0601073.1"/>
    <property type="molecule type" value="Transcribed_RNA"/>
</dbReference>
<dbReference type="GO" id="GO:0006511">
    <property type="term" value="P:ubiquitin-dependent protein catabolic process"/>
    <property type="evidence" value="ECO:0007669"/>
    <property type="project" value="TreeGrafter"/>
</dbReference>
<gene>
    <name evidence="9" type="ORF">SACU0126_LOCUS33522</name>
</gene>
<proteinExistence type="inferred from homology"/>
<comment type="similarity">
    <text evidence="3">Belongs to the CSN3 family.</text>
</comment>
<accession>A0A7S3U2C7</accession>
<evidence type="ECO:0000256" key="2">
    <source>
        <dbReference type="ARBA" id="ARBA00004496"/>
    </source>
</evidence>
<dbReference type="InterPro" id="IPR050756">
    <property type="entry name" value="CSN3"/>
</dbReference>
<feature type="domain" description="PCI" evidence="8">
    <location>
        <begin position="202"/>
        <end position="370"/>
    </location>
</feature>
<dbReference type="InterPro" id="IPR000717">
    <property type="entry name" value="PCI_dom"/>
</dbReference>
<dbReference type="InterPro" id="IPR055089">
    <property type="entry name" value="COP9_N"/>
</dbReference>
<sequence>MAHGGGLTELVATIENLSEAGSFEQLLAHLQNQEEMLIQHLPQLDDVLPVLRPVQHSLGMIFILKCKAAAVPLSNVQAVHTFLLQCRRLLLECDPLQVQMVPVQFVVVCAKFANAAVAVSAPLAAILPLQHAIKVLQPSPAHFTPIHAEFMRMALLARCYSAAKPILEQDLLQVDKEHTGCSPRDLLLYHYYAGMVLCGLKKFKLSAQYFTLCYSAPTHVVHAVMVESYKKCVLASLLDSGKLPVQPKYTALPIQRFLKTGVAPYMEFANAFGSRKLETLRASLQKHEAAFERDHNLGLAKQCIQALIRRNILRLTQAYLTLSLSDIATLTELASPAEAAACIISMVASGSISATIDEALGMVHFSEDPDGFDSCEAVATMEQGIGDAINAAEKLGAMHAQLSLDASYLSRMMRERSQARWEDDGMTK</sequence>